<gene>
    <name evidence="2" type="ORF">BDV25DRAFT_164775</name>
</gene>
<keyword evidence="3" id="KW-1185">Reference proteome</keyword>
<name>A0A5N6TG82_ASPAV</name>
<accession>A0A5N6TG82</accession>
<evidence type="ECO:0000313" key="2">
    <source>
        <dbReference type="EMBL" id="KAE8145395.1"/>
    </source>
</evidence>
<dbReference type="Proteomes" id="UP000325780">
    <property type="component" value="Unassembled WGS sequence"/>
</dbReference>
<keyword evidence="1" id="KW-0812">Transmembrane</keyword>
<dbReference type="EMBL" id="ML742350">
    <property type="protein sequence ID" value="KAE8145395.1"/>
    <property type="molecule type" value="Genomic_DNA"/>
</dbReference>
<protein>
    <submittedName>
        <fullName evidence="2">Uncharacterized protein</fullName>
    </submittedName>
</protein>
<keyword evidence="1" id="KW-1133">Transmembrane helix</keyword>
<keyword evidence="1" id="KW-0472">Membrane</keyword>
<evidence type="ECO:0000313" key="3">
    <source>
        <dbReference type="Proteomes" id="UP000325780"/>
    </source>
</evidence>
<sequence length="61" mass="6995">MILLDFNDEVSRQIVAITTIGITDQFPQTVIRGIPFIATFFLLLFLFLFFISERVRASSVI</sequence>
<proteinExistence type="predicted"/>
<evidence type="ECO:0000256" key="1">
    <source>
        <dbReference type="SAM" id="Phobius"/>
    </source>
</evidence>
<reference evidence="2 3" key="1">
    <citation type="submission" date="2019-04" db="EMBL/GenBank/DDBJ databases">
        <title>Friends and foes A comparative genomics study of 23 Aspergillus species from section Flavi.</title>
        <authorList>
            <consortium name="DOE Joint Genome Institute"/>
            <person name="Kjaerbolling I."/>
            <person name="Vesth T."/>
            <person name="Frisvad J.C."/>
            <person name="Nybo J.L."/>
            <person name="Theobald S."/>
            <person name="Kildgaard S."/>
            <person name="Isbrandt T."/>
            <person name="Kuo A."/>
            <person name="Sato A."/>
            <person name="Lyhne E.K."/>
            <person name="Kogle M.E."/>
            <person name="Wiebenga A."/>
            <person name="Kun R.S."/>
            <person name="Lubbers R.J."/>
            <person name="Makela M.R."/>
            <person name="Barry K."/>
            <person name="Chovatia M."/>
            <person name="Clum A."/>
            <person name="Daum C."/>
            <person name="Haridas S."/>
            <person name="He G."/>
            <person name="LaButti K."/>
            <person name="Lipzen A."/>
            <person name="Mondo S."/>
            <person name="Riley R."/>
            <person name="Salamov A."/>
            <person name="Simmons B.A."/>
            <person name="Magnuson J.K."/>
            <person name="Henrissat B."/>
            <person name="Mortensen U.H."/>
            <person name="Larsen T.O."/>
            <person name="Devries R.P."/>
            <person name="Grigoriev I.V."/>
            <person name="Machida M."/>
            <person name="Baker S.E."/>
            <person name="Andersen M.R."/>
        </authorList>
    </citation>
    <scope>NUCLEOTIDE SEQUENCE [LARGE SCALE GENOMIC DNA]</scope>
    <source>
        <strain evidence="2 3">IBT 18842</strain>
    </source>
</reference>
<organism evidence="2 3">
    <name type="scientific">Aspergillus avenaceus</name>
    <dbReference type="NCBI Taxonomy" id="36643"/>
    <lineage>
        <taxon>Eukaryota</taxon>
        <taxon>Fungi</taxon>
        <taxon>Dikarya</taxon>
        <taxon>Ascomycota</taxon>
        <taxon>Pezizomycotina</taxon>
        <taxon>Eurotiomycetes</taxon>
        <taxon>Eurotiomycetidae</taxon>
        <taxon>Eurotiales</taxon>
        <taxon>Aspergillaceae</taxon>
        <taxon>Aspergillus</taxon>
        <taxon>Aspergillus subgen. Circumdati</taxon>
    </lineage>
</organism>
<dbReference type="AlphaFoldDB" id="A0A5N6TG82"/>
<feature type="transmembrane region" description="Helical" evidence="1">
    <location>
        <begin position="33"/>
        <end position="51"/>
    </location>
</feature>